<dbReference type="SUPFAM" id="SSF51735">
    <property type="entry name" value="NAD(P)-binding Rossmann-fold domains"/>
    <property type="match status" value="1"/>
</dbReference>
<sequence length="758" mass="83127">MNKNNRKQDALNYHSMGRPGKIQVVPTKPTNSQRDLTMAYSPGVAEPCLRIADNVDDVYKYTAKGNLVAVISNGTAVLGLGNIGPEASKPVMEGKGLLFKIYADIDVFDLEVNAKTVDEFVNIVKALEPTFGGVNLEDISAPTCFEIERRLKAEMNIPVMHDDQHGTAIISGAALMNACEIQGKKLDKIKMVVNGAGAAAVSCSKMYLSLGVKKENLVMFDINGVLNEQRTDLDDIRMEFATSRTDVKTLADAMKDADVFVGLSAGNVVTPAMLKSMAKKPVVFAMANPVPEIDYDLAISAREDIIMATGRSDFPNQVNNVLGFPYIFRGALDVRATAINEEMKIAATIAIAEMAKKPVPEAVNLAYNITNLKFGRDYIIPKPMDQRLITEVSMAVAKAAIESGVARKVITDWDAYAEELRSRLGNNDKLLRNLTNKAKQSPKRVVFAEADNYKILRSAQIVKEEGIATPILLGNIEKIKKIMRENEIDLGDVQIIDPREGCENMEEYVDFLYKKRQRRGITLFEARKMMIDRNYYGASMVQFGRADALISGLTKDYVTTVKPALQIIGTEDGVNRVAGMYMMITPKGPVFFGDTTVNVNPTVQELVDITVLIERSVKRFNIAPRVALLSYSNFGSNEGEIPEKTRETVKILHAKYPDMVVDGDMQANFALNADLLADNFPFSTLNGKPANTLIFPNLESGNIAYKLLQEIGGAEAVGPILLGLKKPVHVLQLGSSVREIVNMVTIAVITAQVKAGDK</sequence>
<evidence type="ECO:0000256" key="2">
    <source>
        <dbReference type="ARBA" id="ARBA00008756"/>
    </source>
</evidence>
<name>A0ABP7P9T5_9SPHI</name>
<dbReference type="InterPro" id="IPR046346">
    <property type="entry name" value="Aminoacid_DH-like_N_sf"/>
</dbReference>
<evidence type="ECO:0000313" key="7">
    <source>
        <dbReference type="EMBL" id="GAA3961736.1"/>
    </source>
</evidence>
<dbReference type="InterPro" id="IPR042113">
    <property type="entry name" value="P_AcTrfase_dom1"/>
</dbReference>
<dbReference type="InterPro" id="IPR012188">
    <property type="entry name" value="ME_PTA"/>
</dbReference>
<dbReference type="Gene3D" id="3.40.50.720">
    <property type="entry name" value="NAD(P)-binding Rossmann-like Domain"/>
    <property type="match status" value="1"/>
</dbReference>
<feature type="domain" description="Malic enzyme N-terminal" evidence="6">
    <location>
        <begin position="19"/>
        <end position="152"/>
    </location>
</feature>
<evidence type="ECO:0000259" key="6">
    <source>
        <dbReference type="SMART" id="SM01274"/>
    </source>
</evidence>
<dbReference type="InterPro" id="IPR045213">
    <property type="entry name" value="Malic_NAD-bd_bact_type"/>
</dbReference>
<dbReference type="InterPro" id="IPR012302">
    <property type="entry name" value="Malic_NAD-bd"/>
</dbReference>
<dbReference type="InterPro" id="IPR002505">
    <property type="entry name" value="PTA_PTB"/>
</dbReference>
<proteinExistence type="inferred from homology"/>
<dbReference type="EMBL" id="BAAAZC010000006">
    <property type="protein sequence ID" value="GAA3961736.1"/>
    <property type="molecule type" value="Genomic_DNA"/>
</dbReference>
<dbReference type="Pfam" id="PF03949">
    <property type="entry name" value="Malic_M"/>
    <property type="match status" value="1"/>
</dbReference>
<accession>A0ABP7P9T5</accession>
<evidence type="ECO:0000256" key="3">
    <source>
        <dbReference type="ARBA" id="ARBA00023002"/>
    </source>
</evidence>
<gene>
    <name evidence="7" type="ORF">GCM10022210_07020</name>
</gene>
<dbReference type="InterPro" id="IPR037062">
    <property type="entry name" value="Malic_N_dom_sf"/>
</dbReference>
<organism evidence="7 8">
    <name type="scientific">Mucilaginibacter dorajii</name>
    <dbReference type="NCBI Taxonomy" id="692994"/>
    <lineage>
        <taxon>Bacteria</taxon>
        <taxon>Pseudomonadati</taxon>
        <taxon>Bacteroidota</taxon>
        <taxon>Sphingobacteriia</taxon>
        <taxon>Sphingobacteriales</taxon>
        <taxon>Sphingobacteriaceae</taxon>
        <taxon>Mucilaginibacter</taxon>
    </lineage>
</organism>
<dbReference type="InterPro" id="IPR012301">
    <property type="entry name" value="Malic_N_dom"/>
</dbReference>
<dbReference type="SUPFAM" id="SSF53659">
    <property type="entry name" value="Isocitrate/Isopropylmalate dehydrogenase-like"/>
    <property type="match status" value="1"/>
</dbReference>
<feature type="domain" description="Malic enzyme NAD-binding" evidence="5">
    <location>
        <begin position="164"/>
        <end position="401"/>
    </location>
</feature>
<dbReference type="InterPro" id="IPR051674">
    <property type="entry name" value="Malate_Decarboxylase"/>
</dbReference>
<dbReference type="Gene3D" id="3.40.50.10950">
    <property type="match status" value="1"/>
</dbReference>
<keyword evidence="3" id="KW-0560">Oxidoreductase</keyword>
<dbReference type="SUPFAM" id="SSF53223">
    <property type="entry name" value="Aminoacid dehydrogenase-like, N-terminal domain"/>
    <property type="match status" value="1"/>
</dbReference>
<dbReference type="PIRSF" id="PIRSF036684">
    <property type="entry name" value="ME_PTA"/>
    <property type="match status" value="1"/>
</dbReference>
<keyword evidence="8" id="KW-1185">Reference proteome</keyword>
<dbReference type="PANTHER" id="PTHR43237:SF4">
    <property type="entry name" value="NADP-DEPENDENT MALIC ENZYME"/>
    <property type="match status" value="1"/>
</dbReference>
<dbReference type="Gene3D" id="3.40.50.10380">
    <property type="entry name" value="Malic enzyme, N-terminal domain"/>
    <property type="match status" value="1"/>
</dbReference>
<dbReference type="PANTHER" id="PTHR43237">
    <property type="entry name" value="NADP-DEPENDENT MALIC ENZYME"/>
    <property type="match status" value="1"/>
</dbReference>
<dbReference type="InterPro" id="IPR042112">
    <property type="entry name" value="P_AcTrfase_dom2"/>
</dbReference>
<dbReference type="RefSeq" id="WP_259092024.1">
    <property type="nucleotide sequence ID" value="NZ_BAAAZC010000006.1"/>
</dbReference>
<evidence type="ECO:0000259" key="5">
    <source>
        <dbReference type="SMART" id="SM00919"/>
    </source>
</evidence>
<evidence type="ECO:0000256" key="1">
    <source>
        <dbReference type="ARBA" id="ARBA00007686"/>
    </source>
</evidence>
<dbReference type="SMART" id="SM00919">
    <property type="entry name" value="Malic_M"/>
    <property type="match status" value="1"/>
</dbReference>
<dbReference type="Pfam" id="PF01515">
    <property type="entry name" value="PTA_PTB"/>
    <property type="match status" value="1"/>
</dbReference>
<keyword evidence="4" id="KW-0511">Multifunctional enzyme</keyword>
<comment type="caution">
    <text evidence="7">The sequence shown here is derived from an EMBL/GenBank/DDBJ whole genome shotgun (WGS) entry which is preliminary data.</text>
</comment>
<dbReference type="Proteomes" id="UP001500742">
    <property type="component" value="Unassembled WGS sequence"/>
</dbReference>
<evidence type="ECO:0000256" key="4">
    <source>
        <dbReference type="ARBA" id="ARBA00023268"/>
    </source>
</evidence>
<reference evidence="8" key="1">
    <citation type="journal article" date="2019" name="Int. J. Syst. Evol. Microbiol.">
        <title>The Global Catalogue of Microorganisms (GCM) 10K type strain sequencing project: providing services to taxonomists for standard genome sequencing and annotation.</title>
        <authorList>
            <consortium name="The Broad Institute Genomics Platform"/>
            <consortium name="The Broad Institute Genome Sequencing Center for Infectious Disease"/>
            <person name="Wu L."/>
            <person name="Ma J."/>
        </authorList>
    </citation>
    <scope>NUCLEOTIDE SEQUENCE [LARGE SCALE GENOMIC DNA]</scope>
    <source>
        <strain evidence="8">JCM 16601</strain>
    </source>
</reference>
<comment type="similarity">
    <text evidence="2">In the C-terminal section; belongs to the phosphate acetyltransferase and butyryltransferase family.</text>
</comment>
<dbReference type="Gene3D" id="3.40.50.10750">
    <property type="entry name" value="Isocitrate/Isopropylmalate dehydrogenase-like"/>
    <property type="match status" value="1"/>
</dbReference>
<protein>
    <submittedName>
        <fullName evidence="7">NADP-dependent malic enzyme</fullName>
    </submittedName>
</protein>
<dbReference type="InterPro" id="IPR036291">
    <property type="entry name" value="NAD(P)-bd_dom_sf"/>
</dbReference>
<comment type="similarity">
    <text evidence="1">In the N-terminal section; belongs to the malic enzymes family.</text>
</comment>
<dbReference type="SMART" id="SM01274">
    <property type="entry name" value="malic"/>
    <property type="match status" value="1"/>
</dbReference>
<dbReference type="Pfam" id="PF00390">
    <property type="entry name" value="malic"/>
    <property type="match status" value="1"/>
</dbReference>
<evidence type="ECO:0000313" key="8">
    <source>
        <dbReference type="Proteomes" id="UP001500742"/>
    </source>
</evidence>
<dbReference type="CDD" id="cd05311">
    <property type="entry name" value="NAD_bind_2_malic_enz"/>
    <property type="match status" value="1"/>
</dbReference>